<dbReference type="SUPFAM" id="SSF51445">
    <property type="entry name" value="(Trans)glycosidases"/>
    <property type="match status" value="1"/>
</dbReference>
<dbReference type="InterPro" id="IPR017853">
    <property type="entry name" value="GH"/>
</dbReference>
<feature type="chain" id="PRO_5033009731" description="glucan endo-1,3-beta-D-glucosidase" evidence="21">
    <location>
        <begin position="20"/>
        <end position="423"/>
    </location>
</feature>
<dbReference type="GO" id="GO:0042973">
    <property type="term" value="F:glucan endo-1,3-beta-D-glucosidase activity"/>
    <property type="evidence" value="ECO:0007669"/>
    <property type="project" value="UniProtKB-EC"/>
</dbReference>
<dbReference type="GO" id="GO:0071555">
    <property type="term" value="P:cell wall organization"/>
    <property type="evidence" value="ECO:0007669"/>
    <property type="project" value="UniProtKB-KW"/>
</dbReference>
<evidence type="ECO:0000256" key="21">
    <source>
        <dbReference type="SAM" id="SignalP"/>
    </source>
</evidence>
<evidence type="ECO:0000256" key="7">
    <source>
        <dbReference type="ARBA" id="ARBA00022512"/>
    </source>
</evidence>
<dbReference type="GO" id="GO:0005886">
    <property type="term" value="C:plasma membrane"/>
    <property type="evidence" value="ECO:0007669"/>
    <property type="project" value="UniProtKB-SubCell"/>
</dbReference>
<keyword evidence="13" id="KW-0119">Carbohydrate metabolism</keyword>
<evidence type="ECO:0000256" key="17">
    <source>
        <dbReference type="ARBA" id="ARBA00042373"/>
    </source>
</evidence>
<dbReference type="Pfam" id="PF00332">
    <property type="entry name" value="Glyco_hydro_17"/>
    <property type="match status" value="1"/>
</dbReference>
<feature type="signal peptide" evidence="21">
    <location>
        <begin position="1"/>
        <end position="19"/>
    </location>
</feature>
<evidence type="ECO:0000256" key="16">
    <source>
        <dbReference type="ARBA" id="ARBA00037649"/>
    </source>
</evidence>
<comment type="function">
    <text evidence="16">Glucanases play a role in cell expansion during growth, in cell-cell fusion during mating, and in spore release during sporulation. This enzyme may be involved in beta-glucan degradation. Active on laminarin and lichenan.</text>
</comment>
<dbReference type="AlphaFoldDB" id="A0A833SV38"/>
<keyword evidence="7" id="KW-0134">Cell wall</keyword>
<evidence type="ECO:0000256" key="15">
    <source>
        <dbReference type="ARBA" id="ARBA00023326"/>
    </source>
</evidence>
<dbReference type="InterPro" id="IPR050732">
    <property type="entry name" value="Beta-glucan_modifiers"/>
</dbReference>
<comment type="similarity">
    <text evidence="4 19">Belongs to the glycosyl hydrolase 17 family.</text>
</comment>
<dbReference type="EMBL" id="WSZM01000191">
    <property type="protein sequence ID" value="KAF4038589.1"/>
    <property type="molecule type" value="Genomic_DNA"/>
</dbReference>
<evidence type="ECO:0000256" key="19">
    <source>
        <dbReference type="RuleBase" id="RU004335"/>
    </source>
</evidence>
<dbReference type="EC" id="3.2.1.39" evidence="5"/>
<evidence type="ECO:0000256" key="12">
    <source>
        <dbReference type="ARBA" id="ARBA00023180"/>
    </source>
</evidence>
<evidence type="ECO:0000256" key="8">
    <source>
        <dbReference type="ARBA" id="ARBA00022525"/>
    </source>
</evidence>
<evidence type="ECO:0000256" key="10">
    <source>
        <dbReference type="ARBA" id="ARBA00022801"/>
    </source>
</evidence>
<evidence type="ECO:0000256" key="6">
    <source>
        <dbReference type="ARBA" id="ARBA00022475"/>
    </source>
</evidence>
<evidence type="ECO:0000256" key="13">
    <source>
        <dbReference type="ARBA" id="ARBA00023277"/>
    </source>
</evidence>
<keyword evidence="11" id="KW-0472">Membrane</keyword>
<proteinExistence type="inferred from homology"/>
<evidence type="ECO:0000256" key="18">
    <source>
        <dbReference type="ARBA" id="ARBA00043078"/>
    </source>
</evidence>
<protein>
    <recommendedName>
        <fullName evidence="5">glucan endo-1,3-beta-D-glucosidase</fullName>
        <ecNumber evidence="5">3.2.1.39</ecNumber>
    </recommendedName>
    <alternativeName>
        <fullName evidence="18">Endo-1,3-beta-glucanase btgC</fullName>
    </alternativeName>
    <alternativeName>
        <fullName evidence="17">Laminarinase btgC</fullName>
    </alternativeName>
</protein>
<evidence type="ECO:0000256" key="9">
    <source>
        <dbReference type="ARBA" id="ARBA00022729"/>
    </source>
</evidence>
<evidence type="ECO:0000313" key="22">
    <source>
        <dbReference type="EMBL" id="KAF4038589.1"/>
    </source>
</evidence>
<dbReference type="PANTHER" id="PTHR16631:SF17">
    <property type="entry name" value="GLUCAN ENDO-1,3-BETA-GLUCOSIDASE BTGC"/>
    <property type="match status" value="1"/>
</dbReference>
<keyword evidence="9 21" id="KW-0732">Signal</keyword>
<keyword evidence="14" id="KW-0961">Cell wall biogenesis/degradation</keyword>
<dbReference type="GO" id="GO:0000272">
    <property type="term" value="P:polysaccharide catabolic process"/>
    <property type="evidence" value="ECO:0007669"/>
    <property type="project" value="UniProtKB-KW"/>
</dbReference>
<keyword evidence="23" id="KW-1185">Reference proteome</keyword>
<comment type="subcellular location">
    <subcellularLocation>
        <location evidence="3">Cell membrane</location>
    </subcellularLocation>
    <subcellularLocation>
        <location evidence="2">Secreted</location>
        <location evidence="2">Cell wall</location>
    </subcellularLocation>
</comment>
<feature type="compositionally biased region" description="Low complexity" evidence="20">
    <location>
        <begin position="321"/>
        <end position="338"/>
    </location>
</feature>
<keyword evidence="12" id="KW-0325">Glycoprotein</keyword>
<dbReference type="Proteomes" id="UP000602510">
    <property type="component" value="Unassembled WGS sequence"/>
</dbReference>
<feature type="compositionally biased region" description="Polar residues" evidence="20">
    <location>
        <begin position="289"/>
        <end position="303"/>
    </location>
</feature>
<keyword evidence="10 22" id="KW-0378">Hydrolase</keyword>
<name>A0A833SV38_PHYIN</name>
<gene>
    <name evidence="22" type="ORF">GN244_ATG09281</name>
</gene>
<dbReference type="Gene3D" id="3.20.20.80">
    <property type="entry name" value="Glycosidases"/>
    <property type="match status" value="1"/>
</dbReference>
<feature type="region of interest" description="Disordered" evidence="20">
    <location>
        <begin position="280"/>
        <end position="342"/>
    </location>
</feature>
<evidence type="ECO:0000313" key="23">
    <source>
        <dbReference type="Proteomes" id="UP000602510"/>
    </source>
</evidence>
<accession>A0A833SV38</accession>
<evidence type="ECO:0000256" key="11">
    <source>
        <dbReference type="ARBA" id="ARBA00023136"/>
    </source>
</evidence>
<comment type="catalytic activity">
    <reaction evidence="1">
        <text>Hydrolysis of (1-&gt;3)-beta-D-glucosidic linkages in (1-&gt;3)-beta-D-glucans.</text>
        <dbReference type="EC" id="3.2.1.39"/>
    </reaction>
</comment>
<sequence length="423" mass="45011">MVWRVCTLAAAVAVSVAHAGPLPTGVCYAPWHHATVTYDVVGKDLTEVGQYFSSIRTFQTLFSGVNVINSAAAAGIKVAVGVQLTEPALIDAEIEAVCDGYKANPSAVEVVYVGNENLKNKDFGTFTADQLVGYITRIKKCVGKTPVGSVQRINEWLSAEGAATLSAACDVIGVNIYPFFTNGPQTAVEKLQTQWEQMAVKYDADKMHVTETGWPSEGENYGANVPSLKGMQQYMDDYVEWSKKVPQSYWFMMYDTTKSYTGAEYEKHFGVFTADGKQKITVPSGDGAQKQSNATDSSPQQQKKPGVSADPPASVKKDAPTNKTSTTPPATTGTPVYTFQQDSTGNEAAGTVAPFSEEGTGTCSQIVSSGDAAVGIKIVTDKSCTSGGVGCLDKICRFCKEVSSAASSKFVDCASIEGKSRKL</sequence>
<keyword evidence="8" id="KW-0964">Secreted</keyword>
<evidence type="ECO:0000256" key="5">
    <source>
        <dbReference type="ARBA" id="ARBA00012780"/>
    </source>
</evidence>
<keyword evidence="6" id="KW-1003">Cell membrane</keyword>
<evidence type="ECO:0000256" key="4">
    <source>
        <dbReference type="ARBA" id="ARBA00008773"/>
    </source>
</evidence>
<evidence type="ECO:0000256" key="2">
    <source>
        <dbReference type="ARBA" id="ARBA00004191"/>
    </source>
</evidence>
<evidence type="ECO:0000256" key="20">
    <source>
        <dbReference type="SAM" id="MobiDB-lite"/>
    </source>
</evidence>
<comment type="caution">
    <text evidence="22">The sequence shown here is derived from an EMBL/GenBank/DDBJ whole genome shotgun (WGS) entry which is preliminary data.</text>
</comment>
<evidence type="ECO:0000256" key="3">
    <source>
        <dbReference type="ARBA" id="ARBA00004236"/>
    </source>
</evidence>
<organism evidence="22 23">
    <name type="scientific">Phytophthora infestans</name>
    <name type="common">Potato late blight agent</name>
    <name type="synonym">Botrytis infestans</name>
    <dbReference type="NCBI Taxonomy" id="4787"/>
    <lineage>
        <taxon>Eukaryota</taxon>
        <taxon>Sar</taxon>
        <taxon>Stramenopiles</taxon>
        <taxon>Oomycota</taxon>
        <taxon>Peronosporomycetes</taxon>
        <taxon>Peronosporales</taxon>
        <taxon>Peronosporaceae</taxon>
        <taxon>Phytophthora</taxon>
    </lineage>
</organism>
<evidence type="ECO:0000256" key="14">
    <source>
        <dbReference type="ARBA" id="ARBA00023316"/>
    </source>
</evidence>
<dbReference type="InterPro" id="IPR000490">
    <property type="entry name" value="Glyco_hydro_17"/>
</dbReference>
<keyword evidence="15" id="KW-0624">Polysaccharide degradation</keyword>
<dbReference type="PANTHER" id="PTHR16631">
    <property type="entry name" value="GLUCAN 1,3-BETA-GLUCOSIDASE"/>
    <property type="match status" value="1"/>
</dbReference>
<evidence type="ECO:0000256" key="1">
    <source>
        <dbReference type="ARBA" id="ARBA00000382"/>
    </source>
</evidence>
<reference evidence="22" key="1">
    <citation type="submission" date="2020-04" db="EMBL/GenBank/DDBJ databases">
        <title>Hybrid Assembly of Korean Phytophthora infestans isolates.</title>
        <authorList>
            <person name="Prokchorchik M."/>
            <person name="Lee Y."/>
            <person name="Seo J."/>
            <person name="Cho J.-H."/>
            <person name="Park Y.-E."/>
            <person name="Jang D.-C."/>
            <person name="Im J.-S."/>
            <person name="Choi J.-G."/>
            <person name="Park H.-J."/>
            <person name="Lee G.-B."/>
            <person name="Lee Y.-G."/>
            <person name="Hong S.-Y."/>
            <person name="Cho K."/>
            <person name="Sohn K.H."/>
        </authorList>
    </citation>
    <scope>NUCLEOTIDE SEQUENCE</scope>
    <source>
        <strain evidence="22">KR_1_A1</strain>
    </source>
</reference>